<feature type="region of interest" description="Disordered" evidence="1">
    <location>
        <begin position="735"/>
        <end position="771"/>
    </location>
</feature>
<comment type="caution">
    <text evidence="2">The sequence shown here is derived from an EMBL/GenBank/DDBJ whole genome shotgun (WGS) entry which is preliminary data.</text>
</comment>
<sequence length="944" mass="108634">MNIDGTFLITRVFFVNNNDSLHKNSLIEPDHVSTYLACQFCQKKLRRNPKSTLSYITGPKNTPSRTNIHNSAQTPINRGSNFPSYECTNPNCKALKFSSPGLVENKFRTPKKNIKVQEKTCNFHLSFQALVYNPFVLSNPKIIPNGHFKLIRASAFGANLKKHFGCTAAEWVSQTIGHINSQKFKNTFNSNYSGDCPDLNFKKESVLKIAQESIRKHFEGQWFNITFKKSNTRLEHFLPSNYRYNHTFDASIKYVATKLEPALPNYNEKKNTILVSFLRSLAYFKIYSNIPQSNKSDDYYSPTKEKNEYIENHRKSICDTKYGSTDNSSIDFSMHLDALKKLNNYSSYVEIINNKTGSELVQNDIPNYQNQSPVISDTHQEQPIENETKNNKDIDCDEWSDQYMNFFEQTMEFPGTDTNSEIEFGLEEKPTESQIKNILSDEDLQDISLDIYETGPIDIDIEIPSKKADSIEYKNSADEFIFKIPKNPQNKQKSFENTDILSVQSQDSFLGSYVLPKTILDQIDGLTPPPVNNTQKKYDELDSQQILSILNDLEVDDFSWSQLTQQNFESQEDIQYNIKDHNTEIPKENLIPGQEIKSMSFPFSVEVYKNENLSETESIQKYHEQDDIDEYKRIFLSPELYESTQSDIFEFESDSLTCTDERNLKQFGNYSTDFAIHETPTKQPRLIKETLKSLTIVGSPIIQKDNVSRLGDDGFNPIHDEKTPVKGLRMVTMYRNKVRRSPPSARSGNSFRKKHKNQNKRHKSPKKNSLNCVVNSSGKQKLLYEFCVPKTPSPQEIQKKIRLGLTNRSGKKVEFVPDSIQKEMYTQNNLYNNQDSLAMFAFSKSNTHKASISKKSPSNPKYNNRVRHKKTPKKAKKITDHTPISHYFTKSQKTIILATPDTEMTSDRYKTSSLEVTSESYEHRSSRAFQNSLGELTEIPETPV</sequence>
<evidence type="ECO:0000256" key="1">
    <source>
        <dbReference type="SAM" id="MobiDB-lite"/>
    </source>
</evidence>
<dbReference type="AlphaFoldDB" id="A0A2T9Z1P4"/>
<evidence type="ECO:0000313" key="3">
    <source>
        <dbReference type="Proteomes" id="UP000245699"/>
    </source>
</evidence>
<proteinExistence type="predicted"/>
<feature type="compositionally biased region" description="Basic residues" evidence="1">
    <location>
        <begin position="864"/>
        <end position="876"/>
    </location>
</feature>
<gene>
    <name evidence="2" type="ORF">BB559_001523</name>
</gene>
<keyword evidence="3" id="KW-1185">Reference proteome</keyword>
<feature type="region of interest" description="Disordered" evidence="1">
    <location>
        <begin position="904"/>
        <end position="944"/>
    </location>
</feature>
<dbReference type="EMBL" id="MBFT01000079">
    <property type="protein sequence ID" value="PVU98479.1"/>
    <property type="molecule type" value="Genomic_DNA"/>
</dbReference>
<protein>
    <submittedName>
        <fullName evidence="2">Uncharacterized protein</fullName>
    </submittedName>
</protein>
<accession>A0A2T9Z1P4</accession>
<name>A0A2T9Z1P4_9FUNG</name>
<reference evidence="2 3" key="1">
    <citation type="journal article" date="2018" name="MBio">
        <title>Comparative Genomics Reveals the Core Gene Toolbox for the Fungus-Insect Symbiosis.</title>
        <authorList>
            <person name="Wang Y."/>
            <person name="Stata M."/>
            <person name="Wang W."/>
            <person name="Stajich J.E."/>
            <person name="White M.M."/>
            <person name="Moncalvo J.M."/>
        </authorList>
    </citation>
    <scope>NUCLEOTIDE SEQUENCE [LARGE SCALE GENOMIC DNA]</scope>
    <source>
        <strain evidence="2 3">AUS-77-4</strain>
    </source>
</reference>
<dbReference type="Proteomes" id="UP000245699">
    <property type="component" value="Unassembled WGS sequence"/>
</dbReference>
<feature type="compositionally biased region" description="Basic residues" evidence="1">
    <location>
        <begin position="751"/>
        <end position="766"/>
    </location>
</feature>
<feature type="compositionally biased region" description="Polar residues" evidence="1">
    <location>
        <begin position="848"/>
        <end position="862"/>
    </location>
</feature>
<feature type="region of interest" description="Disordered" evidence="1">
    <location>
        <begin position="848"/>
        <end position="878"/>
    </location>
</feature>
<evidence type="ECO:0000313" key="2">
    <source>
        <dbReference type="EMBL" id="PVU98479.1"/>
    </source>
</evidence>
<organism evidence="2 3">
    <name type="scientific">Furculomyces boomerangus</name>
    <dbReference type="NCBI Taxonomy" id="61424"/>
    <lineage>
        <taxon>Eukaryota</taxon>
        <taxon>Fungi</taxon>
        <taxon>Fungi incertae sedis</taxon>
        <taxon>Zoopagomycota</taxon>
        <taxon>Kickxellomycotina</taxon>
        <taxon>Harpellomycetes</taxon>
        <taxon>Harpellales</taxon>
        <taxon>Harpellaceae</taxon>
        <taxon>Furculomyces</taxon>
    </lineage>
</organism>